<organism evidence="1 2">
    <name type="scientific">Candidatus Limivivens merdigallinarum</name>
    <dbReference type="NCBI Taxonomy" id="2840859"/>
    <lineage>
        <taxon>Bacteria</taxon>
        <taxon>Bacillati</taxon>
        <taxon>Bacillota</taxon>
        <taxon>Clostridia</taxon>
        <taxon>Lachnospirales</taxon>
        <taxon>Lachnospiraceae</taxon>
        <taxon>Lachnospiraceae incertae sedis</taxon>
        <taxon>Candidatus Limivivens</taxon>
    </lineage>
</organism>
<gene>
    <name evidence="1" type="ORF">IAB26_03315</name>
</gene>
<reference evidence="1" key="2">
    <citation type="journal article" date="2021" name="PeerJ">
        <title>Extensive microbial diversity within the chicken gut microbiome revealed by metagenomics and culture.</title>
        <authorList>
            <person name="Gilroy R."/>
            <person name="Ravi A."/>
            <person name="Getino M."/>
            <person name="Pursley I."/>
            <person name="Horton D.L."/>
            <person name="Alikhan N.F."/>
            <person name="Baker D."/>
            <person name="Gharbi K."/>
            <person name="Hall N."/>
            <person name="Watson M."/>
            <person name="Adriaenssens E.M."/>
            <person name="Foster-Nyarko E."/>
            <person name="Jarju S."/>
            <person name="Secka A."/>
            <person name="Antonio M."/>
            <person name="Oren A."/>
            <person name="Chaudhuri R.R."/>
            <person name="La Ragione R."/>
            <person name="Hildebrand F."/>
            <person name="Pallen M.J."/>
        </authorList>
    </citation>
    <scope>NUCLEOTIDE SEQUENCE</scope>
    <source>
        <strain evidence="1">ChiSjej3B21-11622</strain>
    </source>
</reference>
<evidence type="ECO:0000313" key="1">
    <source>
        <dbReference type="EMBL" id="HIQ95571.1"/>
    </source>
</evidence>
<name>A0A9D1CZL7_9FIRM</name>
<dbReference type="EMBL" id="DVFT01000045">
    <property type="protein sequence ID" value="HIQ95571.1"/>
    <property type="molecule type" value="Genomic_DNA"/>
</dbReference>
<feature type="non-terminal residue" evidence="1">
    <location>
        <position position="160"/>
    </location>
</feature>
<evidence type="ECO:0000313" key="2">
    <source>
        <dbReference type="Proteomes" id="UP000886886"/>
    </source>
</evidence>
<dbReference type="AlphaFoldDB" id="A0A9D1CZL7"/>
<protein>
    <submittedName>
        <fullName evidence="1">Uncharacterized protein</fullName>
    </submittedName>
</protein>
<sequence length="160" mass="19154">MPAYQLHIYEQQEEREALEQKICEQVDACTEVNGKIRNRVKKFLIEEGITDISEMDVALRIRYEEYLERNETVHAPITCLRGFDRIFLHQMKEEMQTLAGRRNYTTEYRDQWICLTYYPEIEIAESFLTSKDGKELLWDFTLECPKSLKMQIFTVLKEVI</sequence>
<dbReference type="Proteomes" id="UP000886886">
    <property type="component" value="Unassembled WGS sequence"/>
</dbReference>
<reference evidence="1" key="1">
    <citation type="submission" date="2020-10" db="EMBL/GenBank/DDBJ databases">
        <authorList>
            <person name="Gilroy R."/>
        </authorList>
    </citation>
    <scope>NUCLEOTIDE SEQUENCE</scope>
    <source>
        <strain evidence="1">ChiSjej3B21-11622</strain>
    </source>
</reference>
<accession>A0A9D1CZL7</accession>
<proteinExistence type="predicted"/>
<comment type="caution">
    <text evidence="1">The sequence shown here is derived from an EMBL/GenBank/DDBJ whole genome shotgun (WGS) entry which is preliminary data.</text>
</comment>